<organism evidence="1 2">
    <name type="scientific">Thalassolituus oleivorans MIL-1</name>
    <dbReference type="NCBI Taxonomy" id="1298593"/>
    <lineage>
        <taxon>Bacteria</taxon>
        <taxon>Pseudomonadati</taxon>
        <taxon>Pseudomonadota</taxon>
        <taxon>Gammaproteobacteria</taxon>
        <taxon>Oceanospirillales</taxon>
        <taxon>Oceanospirillaceae</taxon>
        <taxon>Thalassolituus</taxon>
    </lineage>
</organism>
<sequence>MSQVYSLKLNHVGLIVRGKHSHDHNPGKMEQHADCILPGGQPVGFFGNGGDASSGVSGPSFGSSSNSWAAGPSAIWNSKGLNMKGMVAYIEDLRKIRPMYVDAALAKKYDIKSTVLLLEVTKDQADLFKRYWTQLKLNPGAFNILGGNCSTHASEAFIDAKILTKGIPGLDTPNNLYKQLSEKYIGKCQTFSGYIGVRNKGRDLYDLVVE</sequence>
<evidence type="ECO:0008006" key="3">
    <source>
        <dbReference type="Google" id="ProtNLM"/>
    </source>
</evidence>
<dbReference type="HOGENOM" id="CLU_1318745_0_0_6"/>
<evidence type="ECO:0000313" key="2">
    <source>
        <dbReference type="Proteomes" id="UP000011866"/>
    </source>
</evidence>
<dbReference type="EMBL" id="HF680312">
    <property type="protein sequence ID" value="CCU70457.1"/>
    <property type="molecule type" value="Genomic_DNA"/>
</dbReference>
<gene>
    <name evidence="1" type="ORF">TOL_0008</name>
</gene>
<dbReference type="eggNOG" id="ENOG5033483">
    <property type="taxonomic scope" value="Bacteria"/>
</dbReference>
<protein>
    <recommendedName>
        <fullName evidence="3">DUF4105 domain-containing protein</fullName>
    </recommendedName>
</protein>
<dbReference type="GeneID" id="79175034"/>
<dbReference type="RefSeq" id="WP_015485202.1">
    <property type="nucleotide sequence ID" value="NC_020888.1"/>
</dbReference>
<accession>M5DN07</accession>
<evidence type="ECO:0000313" key="1">
    <source>
        <dbReference type="EMBL" id="CCU70457.1"/>
    </source>
</evidence>
<dbReference type="KEGG" id="tol:TOL_0008"/>
<dbReference type="AlphaFoldDB" id="M5DN07"/>
<name>M5DN07_9GAMM</name>
<proteinExistence type="predicted"/>
<keyword evidence="2" id="KW-1185">Reference proteome</keyword>
<dbReference type="Proteomes" id="UP000011866">
    <property type="component" value="Chromosome"/>
</dbReference>
<reference evidence="1 2" key="1">
    <citation type="journal article" date="2013" name="Genome Announc.">
        <title>Genome Sequence of Thalassolituus oleivorans MIL-1 (DSM 14913T).</title>
        <authorList>
            <person name="Golyshin P.N."/>
            <person name="Werner J."/>
            <person name="Chernikova T.N."/>
            <person name="Tran H."/>
            <person name="Ferrer M."/>
            <person name="Yakimov M.M."/>
            <person name="Teeling H."/>
            <person name="Golyshina O.V."/>
        </authorList>
    </citation>
    <scope>NUCLEOTIDE SEQUENCE [LARGE SCALE GENOMIC DNA]</scope>
    <source>
        <strain evidence="1 2">MIL-1</strain>
    </source>
</reference>